<dbReference type="GO" id="GO:0008203">
    <property type="term" value="P:cholesterol metabolic process"/>
    <property type="evidence" value="ECO:0007669"/>
    <property type="project" value="InterPro"/>
</dbReference>
<proteinExistence type="predicted"/>
<comment type="caution">
    <text evidence="8">The sequence shown here is derived from an EMBL/GenBank/DDBJ whole genome shotgun (WGS) entry which is preliminary data.</text>
</comment>
<dbReference type="RefSeq" id="WP_179514612.1">
    <property type="nucleotide sequence ID" value="NZ_JANFAV010000013.1"/>
</dbReference>
<dbReference type="AlphaFoldDB" id="A0AA41ZGZ7"/>
<evidence type="ECO:0000256" key="1">
    <source>
        <dbReference type="ARBA" id="ARBA00001962"/>
    </source>
</evidence>
<feature type="domain" description="Rieske" evidence="7">
    <location>
        <begin position="19"/>
        <end position="121"/>
    </location>
</feature>
<dbReference type="InterPro" id="IPR050584">
    <property type="entry name" value="Cholesterol_7-desaturase"/>
</dbReference>
<evidence type="ECO:0000259" key="7">
    <source>
        <dbReference type="PROSITE" id="PS51296"/>
    </source>
</evidence>
<evidence type="ECO:0000256" key="6">
    <source>
        <dbReference type="ARBA" id="ARBA00023014"/>
    </source>
</evidence>
<protein>
    <submittedName>
        <fullName evidence="8">Rieske 2Fe-2S domain-containing protein</fullName>
    </submittedName>
</protein>
<name>A0AA41ZGZ7_9SPHN</name>
<dbReference type="Pfam" id="PF00355">
    <property type="entry name" value="Rieske"/>
    <property type="match status" value="1"/>
</dbReference>
<dbReference type="GO" id="GO:0016491">
    <property type="term" value="F:oxidoreductase activity"/>
    <property type="evidence" value="ECO:0007669"/>
    <property type="project" value="UniProtKB-KW"/>
</dbReference>
<dbReference type="InterPro" id="IPR036922">
    <property type="entry name" value="Rieske_2Fe-2S_sf"/>
</dbReference>
<dbReference type="SUPFAM" id="SSF55961">
    <property type="entry name" value="Bet v1-like"/>
    <property type="match status" value="1"/>
</dbReference>
<keyword evidence="2" id="KW-0001">2Fe-2S</keyword>
<evidence type="ECO:0000313" key="8">
    <source>
        <dbReference type="EMBL" id="MCW6536456.1"/>
    </source>
</evidence>
<dbReference type="GO" id="GO:0051537">
    <property type="term" value="F:2 iron, 2 sulfur cluster binding"/>
    <property type="evidence" value="ECO:0007669"/>
    <property type="project" value="UniProtKB-KW"/>
</dbReference>
<keyword evidence="3" id="KW-0479">Metal-binding</keyword>
<dbReference type="GO" id="GO:0046872">
    <property type="term" value="F:metal ion binding"/>
    <property type="evidence" value="ECO:0007669"/>
    <property type="project" value="UniProtKB-KW"/>
</dbReference>
<dbReference type="Pfam" id="PF19298">
    <property type="entry name" value="KshA_C"/>
    <property type="match status" value="1"/>
</dbReference>
<organism evidence="8 9">
    <name type="scientific">Sphingomonas lycopersici</name>
    <dbReference type="NCBI Taxonomy" id="2951807"/>
    <lineage>
        <taxon>Bacteria</taxon>
        <taxon>Pseudomonadati</taxon>
        <taxon>Pseudomonadota</taxon>
        <taxon>Alphaproteobacteria</taxon>
        <taxon>Sphingomonadales</taxon>
        <taxon>Sphingomonadaceae</taxon>
        <taxon>Sphingomonas</taxon>
    </lineage>
</organism>
<accession>A0AA41ZGZ7</accession>
<evidence type="ECO:0000313" key="9">
    <source>
        <dbReference type="Proteomes" id="UP001165565"/>
    </source>
</evidence>
<dbReference type="Gene3D" id="2.102.10.10">
    <property type="entry name" value="Rieske [2Fe-2S] iron-sulphur domain"/>
    <property type="match status" value="1"/>
</dbReference>
<dbReference type="InterPro" id="IPR017941">
    <property type="entry name" value="Rieske_2Fe-2S"/>
</dbReference>
<keyword evidence="5" id="KW-0408">Iron</keyword>
<evidence type="ECO:0000256" key="4">
    <source>
        <dbReference type="ARBA" id="ARBA00023002"/>
    </source>
</evidence>
<dbReference type="Proteomes" id="UP001165565">
    <property type="component" value="Unassembled WGS sequence"/>
</dbReference>
<reference evidence="8" key="1">
    <citation type="submission" date="2022-06" db="EMBL/GenBank/DDBJ databases">
        <title>Sphingomonas sp. nov. isolated from rhizosphere soil of tomato.</title>
        <authorList>
            <person name="Dong H."/>
            <person name="Gao R."/>
        </authorList>
    </citation>
    <scope>NUCLEOTIDE SEQUENCE</scope>
    <source>
        <strain evidence="8">MMSM24</strain>
    </source>
</reference>
<dbReference type="SUPFAM" id="SSF50022">
    <property type="entry name" value="ISP domain"/>
    <property type="match status" value="1"/>
</dbReference>
<comment type="cofactor">
    <cofactor evidence="1">
        <name>Fe cation</name>
        <dbReference type="ChEBI" id="CHEBI:24875"/>
    </cofactor>
</comment>
<evidence type="ECO:0000256" key="2">
    <source>
        <dbReference type="ARBA" id="ARBA00022714"/>
    </source>
</evidence>
<gene>
    <name evidence="8" type="ORF">NEE01_16890</name>
</gene>
<keyword evidence="9" id="KW-1185">Reference proteome</keyword>
<dbReference type="PROSITE" id="PS51296">
    <property type="entry name" value="RIESKE"/>
    <property type="match status" value="1"/>
</dbReference>
<evidence type="ECO:0000256" key="5">
    <source>
        <dbReference type="ARBA" id="ARBA00023004"/>
    </source>
</evidence>
<dbReference type="PANTHER" id="PTHR21266:SF60">
    <property type="entry name" value="3-KETOSTEROID-9-ALPHA-MONOOXYGENASE, OXYGENASE COMPONENT"/>
    <property type="match status" value="1"/>
</dbReference>
<keyword evidence="4" id="KW-0560">Oxidoreductase</keyword>
<keyword evidence="6" id="KW-0411">Iron-sulfur</keyword>
<dbReference type="EMBL" id="JANFAV010000013">
    <property type="protein sequence ID" value="MCW6536456.1"/>
    <property type="molecule type" value="Genomic_DNA"/>
</dbReference>
<evidence type="ECO:0000256" key="3">
    <source>
        <dbReference type="ARBA" id="ARBA00022723"/>
    </source>
</evidence>
<dbReference type="InterPro" id="IPR045605">
    <property type="entry name" value="KshA-like_C"/>
</dbReference>
<dbReference type="Gene3D" id="3.90.380.10">
    <property type="entry name" value="Naphthalene 1,2-dioxygenase Alpha Subunit, Chain A, domain 1"/>
    <property type="match status" value="1"/>
</dbReference>
<sequence length="385" mass="43448">MKAMGSIESKLPERFARGWHCIGLDSQFETGELKTLEYFDTRIVIFRGEDGKIRAFNGFCPHMGANLGDGRVVGNTVQCPFHEWRWGDGGMCKHIPYHAAIPPGARIGTWDVCVENDLVYLWHDHEGLPPISEQAIPRHRSTYEEGWSEWALISGVAHSNCRELIDNLADASHFSPVHGSPVNSYINASQGHSYCQMLTGGNPLIGGDTLRSIAYYYGPSYVIADMTSEVWGKPIESIMMIGSVPITQNKFVMHFGMKVRALPELSFAENQRLVRKYIEQGQETFFQDLRIWDAKVRVDNPILCGGDGPLLQLRKWYEQFYVDRSEVDPEIAARKIIVTMRREDTDRWIEEEHGVQMAGSRAKTFAPSERFGLTTSFPVAELSAA</sequence>
<dbReference type="PANTHER" id="PTHR21266">
    <property type="entry name" value="IRON-SULFUR DOMAIN CONTAINING PROTEIN"/>
    <property type="match status" value="1"/>
</dbReference>